<organism evidence="1 2">
    <name type="scientific">Vararia minispora EC-137</name>
    <dbReference type="NCBI Taxonomy" id="1314806"/>
    <lineage>
        <taxon>Eukaryota</taxon>
        <taxon>Fungi</taxon>
        <taxon>Dikarya</taxon>
        <taxon>Basidiomycota</taxon>
        <taxon>Agaricomycotina</taxon>
        <taxon>Agaricomycetes</taxon>
        <taxon>Russulales</taxon>
        <taxon>Lachnocladiaceae</taxon>
        <taxon>Vararia</taxon>
    </lineage>
</organism>
<keyword evidence="2" id="KW-1185">Reference proteome</keyword>
<proteinExistence type="predicted"/>
<feature type="non-terminal residue" evidence="1">
    <location>
        <position position="1"/>
    </location>
</feature>
<reference evidence="1" key="2">
    <citation type="journal article" date="2022" name="New Phytol.">
        <title>Evolutionary transition to the ectomycorrhizal habit in the genomes of a hyperdiverse lineage of mushroom-forming fungi.</title>
        <authorList>
            <person name="Looney B."/>
            <person name="Miyauchi S."/>
            <person name="Morin E."/>
            <person name="Drula E."/>
            <person name="Courty P.E."/>
            <person name="Kohler A."/>
            <person name="Kuo A."/>
            <person name="LaButti K."/>
            <person name="Pangilinan J."/>
            <person name="Lipzen A."/>
            <person name="Riley R."/>
            <person name="Andreopoulos W."/>
            <person name="He G."/>
            <person name="Johnson J."/>
            <person name="Nolan M."/>
            <person name="Tritt A."/>
            <person name="Barry K.W."/>
            <person name="Grigoriev I.V."/>
            <person name="Nagy L.G."/>
            <person name="Hibbett D."/>
            <person name="Henrissat B."/>
            <person name="Matheny P.B."/>
            <person name="Labbe J."/>
            <person name="Martin F.M."/>
        </authorList>
    </citation>
    <scope>NUCLEOTIDE SEQUENCE</scope>
    <source>
        <strain evidence="1">EC-137</strain>
    </source>
</reference>
<accession>A0ACB8QD74</accession>
<evidence type="ECO:0000313" key="1">
    <source>
        <dbReference type="EMBL" id="KAI0029754.1"/>
    </source>
</evidence>
<feature type="non-terminal residue" evidence="1">
    <location>
        <position position="115"/>
    </location>
</feature>
<evidence type="ECO:0000313" key="2">
    <source>
        <dbReference type="Proteomes" id="UP000814128"/>
    </source>
</evidence>
<name>A0ACB8QD74_9AGAM</name>
<dbReference type="EMBL" id="MU273658">
    <property type="protein sequence ID" value="KAI0029754.1"/>
    <property type="molecule type" value="Genomic_DNA"/>
</dbReference>
<protein>
    <submittedName>
        <fullName evidence="1">Uncharacterized protein</fullName>
    </submittedName>
</protein>
<dbReference type="Proteomes" id="UP000814128">
    <property type="component" value="Unassembled WGS sequence"/>
</dbReference>
<comment type="caution">
    <text evidence="1">The sequence shown here is derived from an EMBL/GenBank/DDBJ whole genome shotgun (WGS) entry which is preliminary data.</text>
</comment>
<gene>
    <name evidence="1" type="ORF">K488DRAFT_12445</name>
</gene>
<reference evidence="1" key="1">
    <citation type="submission" date="2021-02" db="EMBL/GenBank/DDBJ databases">
        <authorList>
            <consortium name="DOE Joint Genome Institute"/>
            <person name="Ahrendt S."/>
            <person name="Looney B.P."/>
            <person name="Miyauchi S."/>
            <person name="Morin E."/>
            <person name="Drula E."/>
            <person name="Courty P.E."/>
            <person name="Chicoki N."/>
            <person name="Fauchery L."/>
            <person name="Kohler A."/>
            <person name="Kuo A."/>
            <person name="Labutti K."/>
            <person name="Pangilinan J."/>
            <person name="Lipzen A."/>
            <person name="Riley R."/>
            <person name="Andreopoulos W."/>
            <person name="He G."/>
            <person name="Johnson J."/>
            <person name="Barry K.W."/>
            <person name="Grigoriev I.V."/>
            <person name="Nagy L."/>
            <person name="Hibbett D."/>
            <person name="Henrissat B."/>
            <person name="Matheny P.B."/>
            <person name="Labbe J."/>
            <person name="Martin F."/>
        </authorList>
    </citation>
    <scope>NUCLEOTIDE SEQUENCE</scope>
    <source>
        <strain evidence="1">EC-137</strain>
    </source>
</reference>
<sequence>LASVTCAARGVGRAIPFRLAVDGFDAAINDTPSASPFAEAVKEIEAIGERSAAIFAGVSVKGASTEYGTVVLGSLDAVHLEVKNPKLHYDALKDYTDRLCSISMKSVLLCYKYTA</sequence>